<dbReference type="AlphaFoldDB" id="A0ABD3PP18"/>
<reference evidence="3 4" key="1">
    <citation type="submission" date="2024-10" db="EMBL/GenBank/DDBJ databases">
        <title>Updated reference genomes for cyclostephanoid diatoms.</title>
        <authorList>
            <person name="Roberts W.R."/>
            <person name="Alverson A.J."/>
        </authorList>
    </citation>
    <scope>NUCLEOTIDE SEQUENCE [LARGE SCALE GENOMIC DNA]</scope>
    <source>
        <strain evidence="3 4">AJA010-31</strain>
    </source>
</reference>
<evidence type="ECO:0000256" key="2">
    <source>
        <dbReference type="SAM" id="Phobius"/>
    </source>
</evidence>
<organism evidence="3 4">
    <name type="scientific">Cyclotella atomus</name>
    <dbReference type="NCBI Taxonomy" id="382360"/>
    <lineage>
        <taxon>Eukaryota</taxon>
        <taxon>Sar</taxon>
        <taxon>Stramenopiles</taxon>
        <taxon>Ochrophyta</taxon>
        <taxon>Bacillariophyta</taxon>
        <taxon>Coscinodiscophyceae</taxon>
        <taxon>Thalassiosirophycidae</taxon>
        <taxon>Stephanodiscales</taxon>
        <taxon>Stephanodiscaceae</taxon>
        <taxon>Cyclotella</taxon>
    </lineage>
</organism>
<dbReference type="Proteomes" id="UP001530400">
    <property type="component" value="Unassembled WGS sequence"/>
</dbReference>
<proteinExistence type="predicted"/>
<accession>A0ABD3PP18</accession>
<feature type="transmembrane region" description="Helical" evidence="2">
    <location>
        <begin position="149"/>
        <end position="182"/>
    </location>
</feature>
<protein>
    <submittedName>
        <fullName evidence="3">Uncharacterized protein</fullName>
    </submittedName>
</protein>
<evidence type="ECO:0000256" key="1">
    <source>
        <dbReference type="SAM" id="MobiDB-lite"/>
    </source>
</evidence>
<evidence type="ECO:0000313" key="4">
    <source>
        <dbReference type="Proteomes" id="UP001530400"/>
    </source>
</evidence>
<keyword evidence="4" id="KW-1185">Reference proteome</keyword>
<keyword evidence="2" id="KW-0472">Membrane</keyword>
<sequence length="302" mass="33533">MKYATAFQASSPISIWQQVYPRPTASFNSQLSIGVRGNISTPCKFCHRFNHVGVRSIHNAICHRRIMVLFNTDQDDGQSDKFDGFQRNNKPSNKRRRKRDPIMGSINKDENVPLTLIESSAGFLFKRISLPSIGMFPGGEDTIDVPLVYILLVLGSAAIVPIVTWILLTAFFGLYLALCAVFMNEDDIDNNNQLGTEGEDSYNGIIPFAAFTGAIASAALISPEGLVSNTSFSLVSPVAIIALGLGGIAILIGVRNSREDEVRFEERDAREEMIREERRQMNLWDGEIQRSVDTTESPDERD</sequence>
<gene>
    <name evidence="3" type="ORF">ACHAWO_004623</name>
</gene>
<evidence type="ECO:0000313" key="3">
    <source>
        <dbReference type="EMBL" id="KAL3789066.1"/>
    </source>
</evidence>
<feature type="transmembrane region" description="Helical" evidence="2">
    <location>
        <begin position="202"/>
        <end position="222"/>
    </location>
</feature>
<feature type="region of interest" description="Disordered" evidence="1">
    <location>
        <begin position="79"/>
        <end position="106"/>
    </location>
</feature>
<keyword evidence="2" id="KW-0812">Transmembrane</keyword>
<comment type="caution">
    <text evidence="3">The sequence shown here is derived from an EMBL/GenBank/DDBJ whole genome shotgun (WGS) entry which is preliminary data.</text>
</comment>
<feature type="transmembrane region" description="Helical" evidence="2">
    <location>
        <begin position="234"/>
        <end position="254"/>
    </location>
</feature>
<dbReference type="EMBL" id="JALLPJ020000539">
    <property type="protein sequence ID" value="KAL3789066.1"/>
    <property type="molecule type" value="Genomic_DNA"/>
</dbReference>
<keyword evidence="2" id="KW-1133">Transmembrane helix</keyword>
<name>A0ABD3PP18_9STRA</name>